<dbReference type="Proteomes" id="UP000003986">
    <property type="component" value="Unassembled WGS sequence"/>
</dbReference>
<name>D6AIN6_STRFL</name>
<evidence type="ECO:0000313" key="2">
    <source>
        <dbReference type="EMBL" id="EFE73011.2"/>
    </source>
</evidence>
<accession>D6AIN6</accession>
<keyword evidence="1" id="KW-0812">Transmembrane</keyword>
<dbReference type="AlphaFoldDB" id="D6AIN6"/>
<sequence>MKSAENSRSKHSEPRHLNWFMKFITTKSFMPFVIYRILLGILIFALVWSGALSPHAGESAG</sequence>
<feature type="transmembrane region" description="Helical" evidence="1">
    <location>
        <begin position="29"/>
        <end position="51"/>
    </location>
</feature>
<proteinExistence type="predicted"/>
<gene>
    <name evidence="2" type="ORF">SSGG_00378</name>
</gene>
<protein>
    <submittedName>
        <fullName evidence="2">Predicted protein</fullName>
    </submittedName>
</protein>
<evidence type="ECO:0000313" key="3">
    <source>
        <dbReference type="Proteomes" id="UP000003986"/>
    </source>
</evidence>
<reference evidence="3" key="2">
    <citation type="submission" date="2008-12" db="EMBL/GenBank/DDBJ databases">
        <title>Annotation of Streptomyces roseosporus strain NRRL 15998.</title>
        <authorList>
            <consortium name="The Broad Institute Genome Sequencing Platform"/>
            <consortium name="Broad Institute Microbial Sequencing Center"/>
            <person name="Fischbach M."/>
            <person name="Ward D."/>
            <person name="Young S."/>
            <person name="Kodira C.D."/>
            <person name="Zeng Q."/>
            <person name="Koehrsen M."/>
            <person name="Godfrey P."/>
            <person name="Alvarado L."/>
            <person name="Berlin A.M."/>
            <person name="Borenstein D."/>
            <person name="Chen Z."/>
            <person name="Engels R."/>
            <person name="Freedman E."/>
            <person name="Gellesch M."/>
            <person name="Goldberg J."/>
            <person name="Griggs A."/>
            <person name="Gujja S."/>
            <person name="Heiman D.I."/>
            <person name="Hepburn T.A."/>
            <person name="Howarth C."/>
            <person name="Jen D."/>
            <person name="Larson L."/>
            <person name="Lewis B."/>
            <person name="Mehta T."/>
            <person name="Park D."/>
            <person name="Pearson M."/>
            <person name="Roberts A."/>
            <person name="Saif S."/>
            <person name="Shea T.D."/>
            <person name="Shenoy N."/>
            <person name="Sisk P."/>
            <person name="Stolte C."/>
            <person name="Sykes S.N."/>
            <person name="Walk T."/>
            <person name="White J."/>
            <person name="Yandava C."/>
            <person name="Straight P."/>
            <person name="Clardy J."/>
            <person name="Hung D."/>
            <person name="Kolter R."/>
            <person name="Mekalanos J."/>
            <person name="Walker S."/>
            <person name="Walsh C.T."/>
            <person name="Wieland B.L.C."/>
            <person name="Ilzarbe M."/>
            <person name="Galagan J."/>
            <person name="Nusbaum C."/>
            <person name="Birren B."/>
        </authorList>
    </citation>
    <scope>NUCLEOTIDE SEQUENCE [LARGE SCALE GENOMIC DNA]</scope>
    <source>
        <strain evidence="3">NRRL 15998</strain>
    </source>
</reference>
<organism evidence="2 3">
    <name type="scientific">Streptomyces filamentosus NRRL 15998</name>
    <dbReference type="NCBI Taxonomy" id="457431"/>
    <lineage>
        <taxon>Bacteria</taxon>
        <taxon>Bacillati</taxon>
        <taxon>Actinomycetota</taxon>
        <taxon>Actinomycetes</taxon>
        <taxon>Kitasatosporales</taxon>
        <taxon>Streptomycetaceae</taxon>
        <taxon>Streptomyces</taxon>
    </lineage>
</organism>
<evidence type="ECO:0000256" key="1">
    <source>
        <dbReference type="SAM" id="Phobius"/>
    </source>
</evidence>
<keyword evidence="1" id="KW-1133">Transmembrane helix</keyword>
<reference evidence="3" key="1">
    <citation type="submission" date="2008-10" db="EMBL/GenBank/DDBJ databases">
        <authorList>
            <person name="Molnar K."/>
        </authorList>
    </citation>
    <scope>NUCLEOTIDE SEQUENCE [LARGE SCALE GENOMIC DNA]</scope>
    <source>
        <strain evidence="3">NRRL 15998</strain>
    </source>
</reference>
<keyword evidence="1" id="KW-0472">Membrane</keyword>
<dbReference type="EMBL" id="DS999644">
    <property type="protein sequence ID" value="EFE73011.2"/>
    <property type="molecule type" value="Genomic_DNA"/>
</dbReference>